<evidence type="ECO:0000256" key="1">
    <source>
        <dbReference type="SAM" id="MobiDB-lite"/>
    </source>
</evidence>
<evidence type="ECO:0000313" key="2">
    <source>
        <dbReference type="EMBL" id="KAJ1145508.1"/>
    </source>
</evidence>
<sequence length="243" mass="26214">MPPSRTATSASHCSVFFAVSCRPRPPLGLRPRPGVAPLRHPTGRVFNRAPGPQPASPPQRGNSTSVPLRPRADRSSAASVHSPARGRNPYRGPAPVFSGAARIQERHLASPRLGTFSPGLPGPNQLLRSRGETRPASPAVLGRPPTRRAGSQPSARLRPRPRSQASGPQARRRAVSAPWHFPGSPRGPKHARSLPSARPLRTDLDRPGEGALLHIFSPAPPERENSRVRHLWVFGHAPFPKHS</sequence>
<comment type="caution">
    <text evidence="2">The sequence shown here is derived from an EMBL/GenBank/DDBJ whole genome shotgun (WGS) entry which is preliminary data.</text>
</comment>
<organism evidence="2 3">
    <name type="scientific">Pleurodeles waltl</name>
    <name type="common">Iberian ribbed newt</name>
    <dbReference type="NCBI Taxonomy" id="8319"/>
    <lineage>
        <taxon>Eukaryota</taxon>
        <taxon>Metazoa</taxon>
        <taxon>Chordata</taxon>
        <taxon>Craniata</taxon>
        <taxon>Vertebrata</taxon>
        <taxon>Euteleostomi</taxon>
        <taxon>Amphibia</taxon>
        <taxon>Batrachia</taxon>
        <taxon>Caudata</taxon>
        <taxon>Salamandroidea</taxon>
        <taxon>Salamandridae</taxon>
        <taxon>Pleurodelinae</taxon>
        <taxon>Pleurodeles</taxon>
    </lineage>
</organism>
<dbReference type="PROSITE" id="PS51257">
    <property type="entry name" value="PROKAR_LIPOPROTEIN"/>
    <property type="match status" value="1"/>
</dbReference>
<proteinExistence type="predicted"/>
<feature type="region of interest" description="Disordered" evidence="1">
    <location>
        <begin position="22"/>
        <end position="96"/>
    </location>
</feature>
<keyword evidence="3" id="KW-1185">Reference proteome</keyword>
<dbReference type="AlphaFoldDB" id="A0AAV7QZL9"/>
<evidence type="ECO:0000313" key="3">
    <source>
        <dbReference type="Proteomes" id="UP001066276"/>
    </source>
</evidence>
<dbReference type="EMBL" id="JANPWB010000010">
    <property type="protein sequence ID" value="KAJ1145508.1"/>
    <property type="molecule type" value="Genomic_DNA"/>
</dbReference>
<protein>
    <submittedName>
        <fullName evidence="2">Uncharacterized protein</fullName>
    </submittedName>
</protein>
<accession>A0AAV7QZL9</accession>
<reference evidence="2" key="1">
    <citation type="journal article" date="2022" name="bioRxiv">
        <title>Sequencing and chromosome-scale assembly of the giantPleurodeles waltlgenome.</title>
        <authorList>
            <person name="Brown T."/>
            <person name="Elewa A."/>
            <person name="Iarovenko S."/>
            <person name="Subramanian E."/>
            <person name="Araus A.J."/>
            <person name="Petzold A."/>
            <person name="Susuki M."/>
            <person name="Suzuki K.-i.T."/>
            <person name="Hayashi T."/>
            <person name="Toyoda A."/>
            <person name="Oliveira C."/>
            <person name="Osipova E."/>
            <person name="Leigh N.D."/>
            <person name="Simon A."/>
            <person name="Yun M.H."/>
        </authorList>
    </citation>
    <scope>NUCLEOTIDE SEQUENCE</scope>
    <source>
        <strain evidence="2">20211129_DDA</strain>
        <tissue evidence="2">Liver</tissue>
    </source>
</reference>
<dbReference type="Proteomes" id="UP001066276">
    <property type="component" value="Chromosome 6"/>
</dbReference>
<feature type="compositionally biased region" description="Low complexity" evidence="1">
    <location>
        <begin position="29"/>
        <end position="39"/>
    </location>
</feature>
<name>A0AAV7QZL9_PLEWA</name>
<gene>
    <name evidence="2" type="ORF">NDU88_011794</name>
</gene>
<feature type="region of interest" description="Disordered" evidence="1">
    <location>
        <begin position="109"/>
        <end position="206"/>
    </location>
</feature>